<feature type="binding site" evidence="7">
    <location>
        <position position="197"/>
    </location>
    <ligand>
        <name>L-glutamine</name>
        <dbReference type="ChEBI" id="CHEBI:58359"/>
    </ligand>
</feature>
<sequence length="658" mass="68175">MTTLRVMLAQTTTRVGDLPGNAATLAAAVAAAERVCADVLVTPEMAVTGYPVEDLLFEAELVGAAMDAVTDVAATTGRTVALLGSPWHVGRLPDAGGAGALGWSADALERPLRNVAALAHGGRVVAAHAKSLLPTYSVFDDARHFAPGARRQSVYTVRTPDGPVTFGVLICEDVWDPALAVEAAAAGAQVLLVPNASPYHVGKPALRLAQVAAAARAAGVPVAYCNTVGGQDEVVFDGGSFVVDADGRLVARARSFVADELVVDVPVAPRRDADRAVEPGRARAGAAGPAWGTDRKADPRTGPPDVVDLGVTHASRAPLAPPVVTPALDVDAEVYAAIVTGFGDYCRRVGLPRVVLGLSGGIDSALAAVVAVDALGADAVWGIGMPGPYSSAGSVDDARALAANLGIRFDVVPIADAYAERRGALDGLLTDAAAAGRSPSGTVDPVAWENLQARLRGTTLMTVANATAALVCTTGNRSESAVGYFTLYGDSCGTAPNPLGDLLKTTVVRRDGSVLPGVYGLAEWRNAQASAAGQVPPIPLATLTKPASAELAPDQQDTDSLPPYPVLDRLLLAFLEEHASAQELARTLVDEDGWDVGTAVATVNRVLTLVDRSEFKRRQAPVRIKVSRLAFGRDRRMPMANHWSHARAVVPEREPLTA</sequence>
<organism evidence="12 13">
    <name type="scientific">Cellulomonas cellasea DSM 20118</name>
    <dbReference type="NCBI Taxonomy" id="1408250"/>
    <lineage>
        <taxon>Bacteria</taxon>
        <taxon>Bacillati</taxon>
        <taxon>Actinomycetota</taxon>
        <taxon>Actinomycetes</taxon>
        <taxon>Micrococcales</taxon>
        <taxon>Cellulomonadaceae</taxon>
        <taxon>Cellulomonas</taxon>
    </lineage>
</organism>
<comment type="similarity">
    <text evidence="9">Belongs to the NAD synthetase family.</text>
</comment>
<evidence type="ECO:0000256" key="3">
    <source>
        <dbReference type="ARBA" id="ARBA00022598"/>
    </source>
</evidence>
<evidence type="ECO:0000313" key="13">
    <source>
        <dbReference type="Proteomes" id="UP000029833"/>
    </source>
</evidence>
<dbReference type="NCBIfam" id="NF010588">
    <property type="entry name" value="PRK13981.1"/>
    <property type="match status" value="1"/>
</dbReference>
<dbReference type="NCBIfam" id="TIGR00552">
    <property type="entry name" value="nadE"/>
    <property type="match status" value="1"/>
</dbReference>
<feature type="binding site" evidence="7">
    <location>
        <position position="479"/>
    </location>
    <ligand>
        <name>deamido-NAD(+)</name>
        <dbReference type="ChEBI" id="CHEBI:58437"/>
        <note>ligand shared between two neighboring subunits</note>
    </ligand>
</feature>
<dbReference type="Gene3D" id="3.40.50.620">
    <property type="entry name" value="HUPs"/>
    <property type="match status" value="1"/>
</dbReference>
<dbReference type="SUPFAM" id="SSF52402">
    <property type="entry name" value="Adenine nucleotide alpha hydrolases-like"/>
    <property type="match status" value="1"/>
</dbReference>
<dbReference type="Pfam" id="PF02540">
    <property type="entry name" value="NAD_synthase"/>
    <property type="match status" value="1"/>
</dbReference>
<dbReference type="GO" id="GO:0004359">
    <property type="term" value="F:glutaminase activity"/>
    <property type="evidence" value="ECO:0007669"/>
    <property type="project" value="InterPro"/>
</dbReference>
<dbReference type="PROSITE" id="PS50263">
    <property type="entry name" value="CN_HYDROLASE"/>
    <property type="match status" value="1"/>
</dbReference>
<dbReference type="CDD" id="cd00553">
    <property type="entry name" value="NAD_synthase"/>
    <property type="match status" value="1"/>
</dbReference>
<feature type="binding site" evidence="7">
    <location>
        <position position="616"/>
    </location>
    <ligand>
        <name>deamido-NAD(+)</name>
        <dbReference type="ChEBI" id="CHEBI:58437"/>
        <note>ligand shared between two neighboring subunits</note>
    </ligand>
</feature>
<feature type="binding site" evidence="7">
    <location>
        <position position="136"/>
    </location>
    <ligand>
        <name>L-glutamine</name>
        <dbReference type="ChEBI" id="CHEBI:58359"/>
    </ligand>
</feature>
<comment type="similarity">
    <text evidence="2 7 8">In the C-terminal section; belongs to the NAD synthetase family.</text>
</comment>
<dbReference type="GO" id="GO:0005524">
    <property type="term" value="F:ATP binding"/>
    <property type="evidence" value="ECO:0007669"/>
    <property type="project" value="UniProtKB-UniRule"/>
</dbReference>
<gene>
    <name evidence="7" type="primary">nadE</name>
    <name evidence="12" type="ORF">Q760_10455</name>
</gene>
<dbReference type="AlphaFoldDB" id="A0A0A0B7W5"/>
<comment type="function">
    <text evidence="7">Catalyzes the ATP-dependent amidation of deamido-NAD to form NAD. Uses L-glutamine as a nitrogen source.</text>
</comment>
<feature type="binding site" evidence="7">
    <location>
        <position position="450"/>
    </location>
    <ligand>
        <name>deamido-NAD(+)</name>
        <dbReference type="ChEBI" id="CHEBI:58437"/>
        <note>ligand shared between two neighboring subunits</note>
    </ligand>
</feature>
<keyword evidence="3 7" id="KW-0436">Ligase</keyword>
<feature type="domain" description="CN hydrolase" evidence="11">
    <location>
        <begin position="4"/>
        <end position="269"/>
    </location>
</feature>
<comment type="pathway">
    <text evidence="1 7 8">Cofactor biosynthesis; NAD(+) biosynthesis; NAD(+) from deamido-NAD(+) (L-Gln route): step 1/1.</text>
</comment>
<dbReference type="Gene3D" id="3.60.110.10">
    <property type="entry name" value="Carbon-nitrogen hydrolase"/>
    <property type="match status" value="1"/>
</dbReference>
<protein>
    <recommendedName>
        <fullName evidence="7 8">Glutamine-dependent NAD(+) synthetase</fullName>
        <ecNumber evidence="7 8">6.3.5.1</ecNumber>
    </recommendedName>
    <alternativeName>
        <fullName evidence="7 8">NAD(+) synthase [glutamine-hydrolyzing]</fullName>
    </alternativeName>
</protein>
<accession>A0A0A0B7W5</accession>
<dbReference type="InterPro" id="IPR022310">
    <property type="entry name" value="NAD/GMP_synthase"/>
</dbReference>
<evidence type="ECO:0000256" key="1">
    <source>
        <dbReference type="ARBA" id="ARBA00005188"/>
    </source>
</evidence>
<keyword evidence="5 7" id="KW-0067">ATP-binding</keyword>
<dbReference type="UniPathway" id="UPA00253">
    <property type="reaction ID" value="UER00334"/>
</dbReference>
<dbReference type="EMBL" id="AXNT01000030">
    <property type="protein sequence ID" value="KGM02945.1"/>
    <property type="molecule type" value="Genomic_DNA"/>
</dbReference>
<evidence type="ECO:0000256" key="4">
    <source>
        <dbReference type="ARBA" id="ARBA00022741"/>
    </source>
</evidence>
<comment type="caution">
    <text evidence="7">Lacks conserved residue(s) required for the propagation of feature annotation.</text>
</comment>
<dbReference type="InterPro" id="IPR036526">
    <property type="entry name" value="C-N_Hydrolase_sf"/>
</dbReference>
<dbReference type="GO" id="GO:0009435">
    <property type="term" value="P:NAD+ biosynthetic process"/>
    <property type="evidence" value="ECO:0007669"/>
    <property type="project" value="UniProtKB-UniRule"/>
</dbReference>
<feature type="binding site" evidence="7">
    <location>
        <begin position="357"/>
        <end position="364"/>
    </location>
    <ligand>
        <name>ATP</name>
        <dbReference type="ChEBI" id="CHEBI:30616"/>
    </ligand>
</feature>
<dbReference type="InterPro" id="IPR014445">
    <property type="entry name" value="Gln-dep_NAD_synthase"/>
</dbReference>
<keyword evidence="4 7" id="KW-0547">Nucleotide-binding</keyword>
<dbReference type="PIRSF" id="PIRSF006630">
    <property type="entry name" value="NADS_GAT"/>
    <property type="match status" value="1"/>
</dbReference>
<dbReference type="InterPro" id="IPR003010">
    <property type="entry name" value="C-N_Hydrolase"/>
</dbReference>
<comment type="catalytic activity">
    <reaction evidence="7 8">
        <text>deamido-NAD(+) + L-glutamine + ATP + H2O = L-glutamate + AMP + diphosphate + NAD(+) + H(+)</text>
        <dbReference type="Rhea" id="RHEA:24384"/>
        <dbReference type="ChEBI" id="CHEBI:15377"/>
        <dbReference type="ChEBI" id="CHEBI:15378"/>
        <dbReference type="ChEBI" id="CHEBI:29985"/>
        <dbReference type="ChEBI" id="CHEBI:30616"/>
        <dbReference type="ChEBI" id="CHEBI:33019"/>
        <dbReference type="ChEBI" id="CHEBI:57540"/>
        <dbReference type="ChEBI" id="CHEBI:58359"/>
        <dbReference type="ChEBI" id="CHEBI:58437"/>
        <dbReference type="ChEBI" id="CHEBI:456215"/>
        <dbReference type="EC" id="6.3.5.1"/>
    </reaction>
</comment>
<keyword evidence="13" id="KW-1185">Reference proteome</keyword>
<dbReference type="Pfam" id="PF00795">
    <property type="entry name" value="CN_hydrolase"/>
    <property type="match status" value="1"/>
</dbReference>
<proteinExistence type="inferred from homology"/>
<evidence type="ECO:0000256" key="10">
    <source>
        <dbReference type="SAM" id="MobiDB-lite"/>
    </source>
</evidence>
<reference evidence="12 13" key="1">
    <citation type="submission" date="2013-10" db="EMBL/GenBank/DDBJ databases">
        <authorList>
            <person name="Wang G."/>
            <person name="Zhuang W."/>
        </authorList>
    </citation>
    <scope>NUCLEOTIDE SEQUENCE [LARGE SCALE GENOMIC DNA]</scope>
    <source>
        <strain evidence="12 13">DSM 20118</strain>
    </source>
</reference>
<evidence type="ECO:0000259" key="11">
    <source>
        <dbReference type="PROSITE" id="PS50263"/>
    </source>
</evidence>
<evidence type="ECO:0000313" key="12">
    <source>
        <dbReference type="EMBL" id="KGM02945.1"/>
    </source>
</evidence>
<evidence type="ECO:0000256" key="2">
    <source>
        <dbReference type="ARBA" id="ARBA00007145"/>
    </source>
</evidence>
<feature type="active site" description="Proton acceptor; for glutaminase activity" evidence="7">
    <location>
        <position position="44"/>
    </location>
</feature>
<dbReference type="STRING" id="1408250.Q760_10455"/>
<dbReference type="Proteomes" id="UP000029833">
    <property type="component" value="Unassembled WGS sequence"/>
</dbReference>
<feature type="active site" description="Nucleophile; for glutaminase activity" evidence="7">
    <location>
        <position position="171"/>
    </location>
</feature>
<dbReference type="InterPro" id="IPR014729">
    <property type="entry name" value="Rossmann-like_a/b/a_fold"/>
</dbReference>
<evidence type="ECO:0000256" key="8">
    <source>
        <dbReference type="PIRNR" id="PIRNR006630"/>
    </source>
</evidence>
<dbReference type="CDD" id="cd07570">
    <property type="entry name" value="GAT_Gln-NAD-synth"/>
    <property type="match status" value="1"/>
</dbReference>
<dbReference type="RefSeq" id="WP_034627139.1">
    <property type="nucleotide sequence ID" value="NZ_AXNT01000030.1"/>
</dbReference>
<dbReference type="HAMAP" id="MF_02090">
    <property type="entry name" value="NadE_glutamine_dep"/>
    <property type="match status" value="1"/>
</dbReference>
<dbReference type="PANTHER" id="PTHR23090">
    <property type="entry name" value="NH 3 /GLUTAMINE-DEPENDENT NAD + SYNTHETASE"/>
    <property type="match status" value="1"/>
</dbReference>
<dbReference type="OrthoDB" id="9760188at2"/>
<dbReference type="PANTHER" id="PTHR23090:SF9">
    <property type="entry name" value="GLUTAMINE-DEPENDENT NAD(+) SYNTHETASE"/>
    <property type="match status" value="1"/>
</dbReference>
<evidence type="ECO:0000256" key="7">
    <source>
        <dbReference type="HAMAP-Rule" id="MF_02090"/>
    </source>
</evidence>
<feature type="active site" description="For glutaminase activity" evidence="7">
    <location>
        <position position="130"/>
    </location>
</feature>
<comment type="caution">
    <text evidence="12">The sequence shown here is derived from an EMBL/GenBank/DDBJ whole genome shotgun (WGS) entry which is preliminary data.</text>
</comment>
<evidence type="ECO:0000256" key="6">
    <source>
        <dbReference type="ARBA" id="ARBA00023027"/>
    </source>
</evidence>
<evidence type="ECO:0000256" key="5">
    <source>
        <dbReference type="ARBA" id="ARBA00022840"/>
    </source>
</evidence>
<dbReference type="SUPFAM" id="SSF56317">
    <property type="entry name" value="Carbon-nitrogen hydrolase"/>
    <property type="match status" value="1"/>
</dbReference>
<name>A0A0A0B7W5_9CELL</name>
<dbReference type="GO" id="GO:0008795">
    <property type="term" value="F:NAD+ synthase activity"/>
    <property type="evidence" value="ECO:0007669"/>
    <property type="project" value="UniProtKB-UniRule"/>
</dbReference>
<keyword evidence="6 7" id="KW-0520">NAD</keyword>
<feature type="region of interest" description="Disordered" evidence="10">
    <location>
        <begin position="274"/>
        <end position="305"/>
    </location>
</feature>
<feature type="binding site" evidence="7">
    <location>
        <position position="203"/>
    </location>
    <ligand>
        <name>L-glutamine</name>
        <dbReference type="ChEBI" id="CHEBI:58359"/>
    </ligand>
</feature>
<dbReference type="InterPro" id="IPR003694">
    <property type="entry name" value="NAD_synthase"/>
</dbReference>
<dbReference type="EC" id="6.3.5.1" evidence="7 8"/>
<feature type="binding site" evidence="7">
    <location>
        <position position="474"/>
    </location>
    <ligand>
        <name>ATP</name>
        <dbReference type="ChEBI" id="CHEBI:30616"/>
    </ligand>
</feature>
<dbReference type="GO" id="GO:0003952">
    <property type="term" value="F:NAD+ synthase (glutamine-hydrolyzing) activity"/>
    <property type="evidence" value="ECO:0007669"/>
    <property type="project" value="UniProtKB-UniRule"/>
</dbReference>
<evidence type="ECO:0000256" key="9">
    <source>
        <dbReference type="RuleBase" id="RU003811"/>
    </source>
</evidence>
<dbReference type="GO" id="GO:0005737">
    <property type="term" value="C:cytoplasm"/>
    <property type="evidence" value="ECO:0007669"/>
    <property type="project" value="InterPro"/>
</dbReference>